<name>A0AA38GMW8_TAXCH</name>
<organism evidence="1 2">
    <name type="scientific">Taxus chinensis</name>
    <name type="common">Chinese yew</name>
    <name type="synonym">Taxus wallichiana var. chinensis</name>
    <dbReference type="NCBI Taxonomy" id="29808"/>
    <lineage>
        <taxon>Eukaryota</taxon>
        <taxon>Viridiplantae</taxon>
        <taxon>Streptophyta</taxon>
        <taxon>Embryophyta</taxon>
        <taxon>Tracheophyta</taxon>
        <taxon>Spermatophyta</taxon>
        <taxon>Pinopsida</taxon>
        <taxon>Pinidae</taxon>
        <taxon>Conifers II</taxon>
        <taxon>Cupressales</taxon>
        <taxon>Taxaceae</taxon>
        <taxon>Taxus</taxon>
    </lineage>
</organism>
<proteinExistence type="predicted"/>
<evidence type="ECO:0000313" key="1">
    <source>
        <dbReference type="EMBL" id="KAH9323790.1"/>
    </source>
</evidence>
<dbReference type="Proteomes" id="UP000824469">
    <property type="component" value="Unassembled WGS sequence"/>
</dbReference>
<sequence length="112" mass="12897">VFFLILHVKWIKQVVEDDNEDGMDDDICMMGRSSSSQQAVTSTDVISVRTAATFWDFIKRVPFLSLPQTHEVDVVQDFEIPNNDLEYLRALMIKKYDGGIPSEEDRKLLMNV</sequence>
<gene>
    <name evidence="1" type="ORF">KI387_018429</name>
</gene>
<accession>A0AA38GMW8</accession>
<dbReference type="AlphaFoldDB" id="A0AA38GMW8"/>
<reference evidence="1 2" key="1">
    <citation type="journal article" date="2021" name="Nat. Plants">
        <title>The Taxus genome provides insights into paclitaxel biosynthesis.</title>
        <authorList>
            <person name="Xiong X."/>
            <person name="Gou J."/>
            <person name="Liao Q."/>
            <person name="Li Y."/>
            <person name="Zhou Q."/>
            <person name="Bi G."/>
            <person name="Li C."/>
            <person name="Du R."/>
            <person name="Wang X."/>
            <person name="Sun T."/>
            <person name="Guo L."/>
            <person name="Liang H."/>
            <person name="Lu P."/>
            <person name="Wu Y."/>
            <person name="Zhang Z."/>
            <person name="Ro D.K."/>
            <person name="Shang Y."/>
            <person name="Huang S."/>
            <person name="Yan J."/>
        </authorList>
    </citation>
    <scope>NUCLEOTIDE SEQUENCE [LARGE SCALE GENOMIC DNA]</scope>
    <source>
        <strain evidence="1">Ta-2019</strain>
    </source>
</reference>
<feature type="non-terminal residue" evidence="1">
    <location>
        <position position="1"/>
    </location>
</feature>
<keyword evidence="2" id="KW-1185">Reference proteome</keyword>
<evidence type="ECO:0000313" key="2">
    <source>
        <dbReference type="Proteomes" id="UP000824469"/>
    </source>
</evidence>
<protein>
    <submittedName>
        <fullName evidence="1">Uncharacterized protein</fullName>
    </submittedName>
</protein>
<dbReference type="EMBL" id="JAHRHJ020000003">
    <property type="protein sequence ID" value="KAH9323790.1"/>
    <property type="molecule type" value="Genomic_DNA"/>
</dbReference>
<comment type="caution">
    <text evidence="1">The sequence shown here is derived from an EMBL/GenBank/DDBJ whole genome shotgun (WGS) entry which is preliminary data.</text>
</comment>
<feature type="non-terminal residue" evidence="1">
    <location>
        <position position="112"/>
    </location>
</feature>